<proteinExistence type="predicted"/>
<comment type="caution">
    <text evidence="1">The sequence shown here is derived from an EMBL/GenBank/DDBJ whole genome shotgun (WGS) entry which is preliminary data.</text>
</comment>
<accession>A0A8H7UD20</accession>
<protein>
    <submittedName>
        <fullName evidence="1">Uncharacterized protein</fullName>
    </submittedName>
</protein>
<name>A0A8H7UD20_MORIS</name>
<keyword evidence="2" id="KW-1185">Reference proteome</keyword>
<dbReference type="EMBL" id="JAEPQZ010000011">
    <property type="protein sequence ID" value="KAG2175448.1"/>
    <property type="molecule type" value="Genomic_DNA"/>
</dbReference>
<reference evidence="1" key="1">
    <citation type="submission" date="2020-12" db="EMBL/GenBank/DDBJ databases">
        <title>Metabolic potential, ecology and presence of endohyphal bacteria is reflected in genomic diversity of Mucoromycotina.</title>
        <authorList>
            <person name="Muszewska A."/>
            <person name="Okrasinska A."/>
            <person name="Steczkiewicz K."/>
            <person name="Drgas O."/>
            <person name="Orlowska M."/>
            <person name="Perlinska-Lenart U."/>
            <person name="Aleksandrzak-Piekarczyk T."/>
            <person name="Szatraj K."/>
            <person name="Zielenkiewicz U."/>
            <person name="Pilsyk S."/>
            <person name="Malc E."/>
            <person name="Mieczkowski P."/>
            <person name="Kruszewska J.S."/>
            <person name="Biernat P."/>
            <person name="Pawlowska J."/>
        </authorList>
    </citation>
    <scope>NUCLEOTIDE SEQUENCE</scope>
    <source>
        <strain evidence="1">WA0000067209</strain>
    </source>
</reference>
<sequence length="68" mass="7591">MNVKWNVDDRQVGAGGEIGTYKAGYVVPVMKRWVDERNQTVCGLTQIFVYKSDSALSAHIEVIALFKS</sequence>
<evidence type="ECO:0000313" key="1">
    <source>
        <dbReference type="EMBL" id="KAG2175448.1"/>
    </source>
</evidence>
<dbReference type="Proteomes" id="UP000654370">
    <property type="component" value="Unassembled WGS sequence"/>
</dbReference>
<gene>
    <name evidence="1" type="ORF">INT43_001095</name>
</gene>
<dbReference type="AlphaFoldDB" id="A0A8H7UD20"/>
<organism evidence="1 2">
    <name type="scientific">Mortierella isabellina</name>
    <name type="common">Filamentous fungus</name>
    <name type="synonym">Umbelopsis isabellina</name>
    <dbReference type="NCBI Taxonomy" id="91625"/>
    <lineage>
        <taxon>Eukaryota</taxon>
        <taxon>Fungi</taxon>
        <taxon>Fungi incertae sedis</taxon>
        <taxon>Mucoromycota</taxon>
        <taxon>Mucoromycotina</taxon>
        <taxon>Umbelopsidomycetes</taxon>
        <taxon>Umbelopsidales</taxon>
        <taxon>Umbelopsidaceae</taxon>
        <taxon>Umbelopsis</taxon>
    </lineage>
</organism>
<evidence type="ECO:0000313" key="2">
    <source>
        <dbReference type="Proteomes" id="UP000654370"/>
    </source>
</evidence>